<accession>A0A494YA62</accession>
<evidence type="ECO:0000256" key="1">
    <source>
        <dbReference type="SAM" id="Phobius"/>
    </source>
</evidence>
<comment type="caution">
    <text evidence="3">The sequence shown here is derived from an EMBL/GenBank/DDBJ whole genome shotgun (WGS) entry which is preliminary data.</text>
</comment>
<evidence type="ECO:0000313" key="4">
    <source>
        <dbReference type="Proteomes" id="UP000270342"/>
    </source>
</evidence>
<keyword evidence="4" id="KW-1185">Reference proteome</keyword>
<feature type="transmembrane region" description="Helical" evidence="1">
    <location>
        <begin position="30"/>
        <end position="51"/>
    </location>
</feature>
<evidence type="ECO:0000313" key="3">
    <source>
        <dbReference type="EMBL" id="RKP58620.1"/>
    </source>
</evidence>
<protein>
    <submittedName>
        <fullName evidence="3">YdcF family protein</fullName>
    </submittedName>
</protein>
<dbReference type="PANTHER" id="PTHR30336">
    <property type="entry name" value="INNER MEMBRANE PROTEIN, PROBABLE PERMEASE"/>
    <property type="match status" value="1"/>
</dbReference>
<feature type="domain" description="DUF218" evidence="2">
    <location>
        <begin position="69"/>
        <end position="235"/>
    </location>
</feature>
<dbReference type="GO" id="GO:0005886">
    <property type="term" value="C:plasma membrane"/>
    <property type="evidence" value="ECO:0007669"/>
    <property type="project" value="TreeGrafter"/>
</dbReference>
<dbReference type="Proteomes" id="UP000270342">
    <property type="component" value="Unassembled WGS sequence"/>
</dbReference>
<dbReference type="InterPro" id="IPR051599">
    <property type="entry name" value="Cell_Envelope_Assoc"/>
</dbReference>
<dbReference type="AlphaFoldDB" id="A0A494YA62"/>
<dbReference type="OrthoDB" id="9809813at2"/>
<dbReference type="InterPro" id="IPR003848">
    <property type="entry name" value="DUF218"/>
</dbReference>
<dbReference type="InterPro" id="IPR014729">
    <property type="entry name" value="Rossmann-like_a/b/a_fold"/>
</dbReference>
<gene>
    <name evidence="3" type="ORF">D7S86_01365</name>
</gene>
<dbReference type="Pfam" id="PF02698">
    <property type="entry name" value="DUF218"/>
    <property type="match status" value="1"/>
</dbReference>
<sequence>MLIVESVFVVLIVIWWMVFRWLPAWRWLTVTVGVACVAAILSGWFPAFMLARLRVPEAALPPCAPSVSIVVLGGGTRFDDDLQRYVPQRDSDTKLGTALSLYRRCEQASSHCTIFLSGGDPQRHGIAEAEAFHRDLLALGVPDRDIRPEDRSLNTYQNAKYTTPMLGAPGSSQVYLVTAPYHMRRALAMFGRFGVAPIAVASPLAGPLTHDFFRPIRPMLENVRLTLAGVHEVLGLVQLRMYMALGWY</sequence>
<reference evidence="3 4" key="1">
    <citation type="submission" date="2018-10" db="EMBL/GenBank/DDBJ databases">
        <title>Robbsia sp. DHC34, isolated from soil.</title>
        <authorList>
            <person name="Gao Z.-H."/>
            <person name="Qiu L.-H."/>
        </authorList>
    </citation>
    <scope>NUCLEOTIDE SEQUENCE [LARGE SCALE GENOMIC DNA]</scope>
    <source>
        <strain evidence="3 4">DHC34</strain>
    </source>
</reference>
<feature type="transmembrane region" description="Helical" evidence="1">
    <location>
        <begin position="7"/>
        <end position="24"/>
    </location>
</feature>
<dbReference type="PANTHER" id="PTHR30336:SF20">
    <property type="entry name" value="DUF218 DOMAIN-CONTAINING PROTEIN"/>
    <property type="match status" value="1"/>
</dbReference>
<dbReference type="RefSeq" id="WP_121082456.1">
    <property type="nucleotide sequence ID" value="NZ_RBZU01000001.1"/>
</dbReference>
<keyword evidence="1" id="KW-0472">Membrane</keyword>
<keyword evidence="1" id="KW-1133">Transmembrane helix</keyword>
<organism evidence="3 4">
    <name type="scientific">Pararobbsia silviterrae</name>
    <dbReference type="NCBI Taxonomy" id="1792498"/>
    <lineage>
        <taxon>Bacteria</taxon>
        <taxon>Pseudomonadati</taxon>
        <taxon>Pseudomonadota</taxon>
        <taxon>Betaproteobacteria</taxon>
        <taxon>Burkholderiales</taxon>
        <taxon>Burkholderiaceae</taxon>
        <taxon>Pararobbsia</taxon>
    </lineage>
</organism>
<keyword evidence="1" id="KW-0812">Transmembrane</keyword>
<evidence type="ECO:0000259" key="2">
    <source>
        <dbReference type="Pfam" id="PF02698"/>
    </source>
</evidence>
<dbReference type="EMBL" id="RBZU01000001">
    <property type="protein sequence ID" value="RKP58620.1"/>
    <property type="molecule type" value="Genomic_DNA"/>
</dbReference>
<name>A0A494YA62_9BURK</name>
<dbReference type="CDD" id="cd06259">
    <property type="entry name" value="YdcF-like"/>
    <property type="match status" value="1"/>
</dbReference>
<proteinExistence type="predicted"/>
<dbReference type="Gene3D" id="3.40.50.620">
    <property type="entry name" value="HUPs"/>
    <property type="match status" value="1"/>
</dbReference>